<evidence type="ECO:0000256" key="5">
    <source>
        <dbReference type="ARBA" id="ARBA00023203"/>
    </source>
</evidence>
<evidence type="ECO:0000313" key="9">
    <source>
        <dbReference type="Proteomes" id="UP000230233"/>
    </source>
</evidence>
<dbReference type="SMART" id="SM00392">
    <property type="entry name" value="PROF"/>
    <property type="match status" value="1"/>
</dbReference>
<keyword evidence="5 7" id="KW-0009">Actin-binding</keyword>
<dbReference type="Proteomes" id="UP000230233">
    <property type="component" value="Chromosome I"/>
</dbReference>
<evidence type="ECO:0000256" key="2">
    <source>
        <dbReference type="ARBA" id="ARBA00010058"/>
    </source>
</evidence>
<evidence type="ECO:0000256" key="1">
    <source>
        <dbReference type="ARBA" id="ARBA00004245"/>
    </source>
</evidence>
<gene>
    <name evidence="8" type="primary">Cni-pfn-1</name>
    <name evidence="8" type="synonym">Cnig_chr_I.g3564</name>
    <name evidence="8" type="ORF">B9Z55_003564</name>
</gene>
<dbReference type="InterPro" id="IPR036140">
    <property type="entry name" value="PFN_sf"/>
</dbReference>
<dbReference type="PANTHER" id="PTHR11604:SF6">
    <property type="entry name" value="PROFILIN-1"/>
    <property type="match status" value="1"/>
</dbReference>
<dbReference type="AlphaFoldDB" id="A0A2G5VR31"/>
<protein>
    <recommendedName>
        <fullName evidence="7">Profilin</fullName>
    </recommendedName>
</protein>
<evidence type="ECO:0000256" key="3">
    <source>
        <dbReference type="ARBA" id="ARBA00011583"/>
    </source>
</evidence>
<dbReference type="GO" id="GO:0005856">
    <property type="term" value="C:cytoskeleton"/>
    <property type="evidence" value="ECO:0007669"/>
    <property type="project" value="UniProtKB-SubCell"/>
</dbReference>
<dbReference type="InterPro" id="IPR005455">
    <property type="entry name" value="PFN_euk"/>
</dbReference>
<dbReference type="OrthoDB" id="421374at2759"/>
<evidence type="ECO:0000256" key="6">
    <source>
        <dbReference type="ARBA" id="ARBA00023212"/>
    </source>
</evidence>
<dbReference type="EMBL" id="PDUG01000001">
    <property type="protein sequence ID" value="PIC54228.1"/>
    <property type="molecule type" value="Genomic_DNA"/>
</dbReference>
<evidence type="ECO:0000256" key="4">
    <source>
        <dbReference type="ARBA" id="ARBA00022490"/>
    </source>
</evidence>
<keyword evidence="4" id="KW-0963">Cytoplasm</keyword>
<dbReference type="CDD" id="cd00148">
    <property type="entry name" value="PROF"/>
    <property type="match status" value="1"/>
</dbReference>
<proteinExistence type="inferred from homology"/>
<dbReference type="STRING" id="1611254.A0A2G5VR31"/>
<organism evidence="8 9">
    <name type="scientific">Caenorhabditis nigoni</name>
    <dbReference type="NCBI Taxonomy" id="1611254"/>
    <lineage>
        <taxon>Eukaryota</taxon>
        <taxon>Metazoa</taxon>
        <taxon>Ecdysozoa</taxon>
        <taxon>Nematoda</taxon>
        <taxon>Chromadorea</taxon>
        <taxon>Rhabditida</taxon>
        <taxon>Rhabditina</taxon>
        <taxon>Rhabditomorpha</taxon>
        <taxon>Rhabditoidea</taxon>
        <taxon>Rhabditidae</taxon>
        <taxon>Peloderinae</taxon>
        <taxon>Caenorhabditis</taxon>
    </lineage>
</organism>
<keyword evidence="9" id="KW-1185">Reference proteome</keyword>
<comment type="caution">
    <text evidence="8">The sequence shown here is derived from an EMBL/GenBank/DDBJ whole genome shotgun (WGS) entry which is preliminary data.</text>
</comment>
<dbReference type="FunFam" id="3.30.450.30:FF:000020">
    <property type="entry name" value="Profilin"/>
    <property type="match status" value="1"/>
</dbReference>
<name>A0A2G5VR31_9PELO</name>
<sequence length="150" mass="16230">MFLISARLFSLSQPNLFKMSGWNAYIDTMTAAAPSIKRAAIVGATDGAVWARTEDANVFKATEAELKTFVNLFQDVTAVPGKGADIEGVHYVVPRSEETLIFGKKENTGFFAAKTKSAVLIAVYEGPNEVAAQVRKAVENMQTYLANAGY</sequence>
<accession>A0A2G5VR31</accession>
<comment type="subunit">
    <text evidence="3">Occurs in many kinds of cells as a complex with monomeric actin in a 1:1 ratio.</text>
</comment>
<evidence type="ECO:0000313" key="8">
    <source>
        <dbReference type="EMBL" id="PIC54228.1"/>
    </source>
</evidence>
<dbReference type="GO" id="GO:0005938">
    <property type="term" value="C:cell cortex"/>
    <property type="evidence" value="ECO:0007669"/>
    <property type="project" value="TreeGrafter"/>
</dbReference>
<evidence type="ECO:0000256" key="7">
    <source>
        <dbReference type="RuleBase" id="RU003909"/>
    </source>
</evidence>
<reference evidence="9" key="1">
    <citation type="submission" date="2017-10" db="EMBL/GenBank/DDBJ databases">
        <title>Rapid genome shrinkage in a self-fertile nematode reveals novel sperm competition proteins.</title>
        <authorList>
            <person name="Yin D."/>
            <person name="Schwarz E.M."/>
            <person name="Thomas C.G."/>
            <person name="Felde R.L."/>
            <person name="Korf I.F."/>
            <person name="Cutter A.D."/>
            <person name="Schartner C.M."/>
            <person name="Ralston E.J."/>
            <person name="Meyer B.J."/>
            <person name="Haag E.S."/>
        </authorList>
    </citation>
    <scope>NUCLEOTIDE SEQUENCE [LARGE SCALE GENOMIC DNA]</scope>
    <source>
        <strain evidence="9">JU1422</strain>
    </source>
</reference>
<dbReference type="PANTHER" id="PTHR11604">
    <property type="entry name" value="PROFILIN"/>
    <property type="match status" value="1"/>
</dbReference>
<dbReference type="Pfam" id="PF00235">
    <property type="entry name" value="Profilin"/>
    <property type="match status" value="1"/>
</dbReference>
<keyword evidence="6" id="KW-0206">Cytoskeleton</keyword>
<comment type="subcellular location">
    <subcellularLocation>
        <location evidence="1">Cytoplasm</location>
        <location evidence="1">Cytoskeleton</location>
    </subcellularLocation>
</comment>
<dbReference type="InterPro" id="IPR048278">
    <property type="entry name" value="PFN"/>
</dbReference>
<dbReference type="GO" id="GO:0003785">
    <property type="term" value="F:actin monomer binding"/>
    <property type="evidence" value="ECO:0007669"/>
    <property type="project" value="TreeGrafter"/>
</dbReference>
<dbReference type="Gene3D" id="3.30.450.30">
    <property type="entry name" value="Dynein light chain 2a, cytoplasmic"/>
    <property type="match status" value="1"/>
</dbReference>
<dbReference type="SUPFAM" id="SSF55770">
    <property type="entry name" value="Profilin (actin-binding protein)"/>
    <property type="match status" value="1"/>
</dbReference>
<comment type="similarity">
    <text evidence="2 7">Belongs to the profilin family.</text>
</comment>